<sequence length="124" mass="13895">MKCIPILRCSDPERSLQFYTHVLDFTLKYANNKATDPVVTLINNGMEMQLCGFDGSTSIIINILVNDVDALFAKYTGRGLQQPGKKGSPVHQSPIDQTWGMREFYVTDTDGHTLRFGQPIQEKG</sequence>
<dbReference type="RefSeq" id="WP_161819090.1">
    <property type="nucleotide sequence ID" value="NZ_JAACJS010000015.1"/>
</dbReference>
<evidence type="ECO:0000259" key="1">
    <source>
        <dbReference type="PROSITE" id="PS51819"/>
    </source>
</evidence>
<name>A0ABW9ZUF0_9BACT</name>
<feature type="domain" description="VOC" evidence="1">
    <location>
        <begin position="1"/>
        <end position="119"/>
    </location>
</feature>
<dbReference type="SUPFAM" id="SSF54593">
    <property type="entry name" value="Glyoxalase/Bleomycin resistance protein/Dihydroxybiphenyl dioxygenase"/>
    <property type="match status" value="1"/>
</dbReference>
<dbReference type="InterPro" id="IPR029068">
    <property type="entry name" value="Glyas_Bleomycin-R_OHBP_Dase"/>
</dbReference>
<dbReference type="EMBL" id="JAACJS010000015">
    <property type="protein sequence ID" value="NCI50778.1"/>
    <property type="molecule type" value="Genomic_DNA"/>
</dbReference>
<dbReference type="InterPro" id="IPR037523">
    <property type="entry name" value="VOC_core"/>
</dbReference>
<dbReference type="Pfam" id="PF00903">
    <property type="entry name" value="Glyoxalase"/>
    <property type="match status" value="1"/>
</dbReference>
<dbReference type="PROSITE" id="PS51819">
    <property type="entry name" value="VOC"/>
    <property type="match status" value="1"/>
</dbReference>
<keyword evidence="3" id="KW-1185">Reference proteome</keyword>
<dbReference type="Gene3D" id="3.10.180.10">
    <property type="entry name" value="2,3-Dihydroxybiphenyl 1,2-Dioxygenase, domain 1"/>
    <property type="match status" value="1"/>
</dbReference>
<dbReference type="InterPro" id="IPR004360">
    <property type="entry name" value="Glyas_Fos-R_dOase_dom"/>
</dbReference>
<reference evidence="2 3" key="1">
    <citation type="submission" date="2020-01" db="EMBL/GenBank/DDBJ databases">
        <title>Genome analysis.</title>
        <authorList>
            <person name="Wu S."/>
            <person name="Wang G."/>
        </authorList>
    </citation>
    <scope>NUCLEOTIDE SEQUENCE [LARGE SCALE GENOMIC DNA]</scope>
    <source>
        <strain evidence="2 3">SYL130</strain>
    </source>
</reference>
<accession>A0ABW9ZUF0</accession>
<comment type="caution">
    <text evidence="2">The sequence shown here is derived from an EMBL/GenBank/DDBJ whole genome shotgun (WGS) entry which is preliminary data.</text>
</comment>
<dbReference type="Proteomes" id="UP000753802">
    <property type="component" value="Unassembled WGS sequence"/>
</dbReference>
<proteinExistence type="predicted"/>
<gene>
    <name evidence="2" type="ORF">GWC95_12640</name>
</gene>
<organism evidence="2 3">
    <name type="scientific">Sediminibacterium roseum</name>
    <dbReference type="NCBI Taxonomy" id="1978412"/>
    <lineage>
        <taxon>Bacteria</taxon>
        <taxon>Pseudomonadati</taxon>
        <taxon>Bacteroidota</taxon>
        <taxon>Chitinophagia</taxon>
        <taxon>Chitinophagales</taxon>
        <taxon>Chitinophagaceae</taxon>
        <taxon>Sediminibacterium</taxon>
    </lineage>
</organism>
<evidence type="ECO:0000313" key="3">
    <source>
        <dbReference type="Proteomes" id="UP000753802"/>
    </source>
</evidence>
<evidence type="ECO:0000313" key="2">
    <source>
        <dbReference type="EMBL" id="NCI50778.1"/>
    </source>
</evidence>
<protein>
    <recommendedName>
        <fullName evidence="1">VOC domain-containing protein</fullName>
    </recommendedName>
</protein>